<evidence type="ECO:0000256" key="1">
    <source>
        <dbReference type="ARBA" id="ARBA00004575"/>
    </source>
</evidence>
<reference evidence="11 12" key="2">
    <citation type="submission" date="2020-07" db="EMBL/GenBank/DDBJ databases">
        <title>Genome assembly of wild tea tree DASZ reveals pedigree and selection history of tea varieties.</title>
        <authorList>
            <person name="Zhang W."/>
        </authorList>
    </citation>
    <scope>NUCLEOTIDE SEQUENCE [LARGE SCALE GENOMIC DNA]</scope>
    <source>
        <strain evidence="12">cv. G240</strain>
        <tissue evidence="11">Leaf</tissue>
    </source>
</reference>
<evidence type="ECO:0000256" key="6">
    <source>
        <dbReference type="ARBA" id="ARBA00023136"/>
    </source>
</evidence>
<keyword evidence="5 9" id="KW-1133">Transmembrane helix</keyword>
<feature type="transmembrane region" description="Helical" evidence="9">
    <location>
        <begin position="219"/>
        <end position="241"/>
    </location>
</feature>
<evidence type="ECO:0000256" key="10">
    <source>
        <dbReference type="SAM" id="SignalP"/>
    </source>
</evidence>
<feature type="compositionally biased region" description="Acidic residues" evidence="8">
    <location>
        <begin position="491"/>
        <end position="501"/>
    </location>
</feature>
<feature type="transmembrane region" description="Helical" evidence="9">
    <location>
        <begin position="164"/>
        <end position="182"/>
    </location>
</feature>
<name>A0A7J7GF49_CAMSI</name>
<evidence type="ECO:0008006" key="13">
    <source>
        <dbReference type="Google" id="ProtNLM"/>
    </source>
</evidence>
<evidence type="ECO:0000256" key="5">
    <source>
        <dbReference type="ARBA" id="ARBA00022989"/>
    </source>
</evidence>
<evidence type="ECO:0000256" key="7">
    <source>
        <dbReference type="ARBA" id="ARBA00023242"/>
    </source>
</evidence>
<dbReference type="EMBL" id="JACBKZ010000012">
    <property type="protein sequence ID" value="KAF5937976.1"/>
    <property type="molecule type" value="Genomic_DNA"/>
</dbReference>
<keyword evidence="6 9" id="KW-0472">Membrane</keyword>
<feature type="region of interest" description="Disordered" evidence="8">
    <location>
        <begin position="478"/>
        <end position="501"/>
    </location>
</feature>
<evidence type="ECO:0000313" key="11">
    <source>
        <dbReference type="EMBL" id="KAF5937976.1"/>
    </source>
</evidence>
<proteinExistence type="inferred from homology"/>
<evidence type="ECO:0000256" key="8">
    <source>
        <dbReference type="SAM" id="MobiDB-lite"/>
    </source>
</evidence>
<keyword evidence="3 9" id="KW-0812">Transmembrane</keyword>
<comment type="subcellular location">
    <subcellularLocation>
        <location evidence="1">Nucleus inner membrane</location>
        <topology evidence="1">Multi-pass membrane protein</topology>
        <orientation evidence="1">Nucleoplasmic side</orientation>
    </subcellularLocation>
</comment>
<accession>A0A7J7GF49</accession>
<organism evidence="11 12">
    <name type="scientific">Camellia sinensis</name>
    <name type="common">Tea plant</name>
    <name type="synonym">Thea sinensis</name>
    <dbReference type="NCBI Taxonomy" id="4442"/>
    <lineage>
        <taxon>Eukaryota</taxon>
        <taxon>Viridiplantae</taxon>
        <taxon>Streptophyta</taxon>
        <taxon>Embryophyta</taxon>
        <taxon>Tracheophyta</taxon>
        <taxon>Spermatophyta</taxon>
        <taxon>Magnoliopsida</taxon>
        <taxon>eudicotyledons</taxon>
        <taxon>Gunneridae</taxon>
        <taxon>Pentapetalae</taxon>
        <taxon>asterids</taxon>
        <taxon>Ericales</taxon>
        <taxon>Theaceae</taxon>
        <taxon>Camellia</taxon>
    </lineage>
</organism>
<reference evidence="12" key="1">
    <citation type="journal article" date="2020" name="Nat. Commun.">
        <title>Genome assembly of wild tea tree DASZ reveals pedigree and selection history of tea varieties.</title>
        <authorList>
            <person name="Zhang W."/>
            <person name="Zhang Y."/>
            <person name="Qiu H."/>
            <person name="Guo Y."/>
            <person name="Wan H."/>
            <person name="Zhang X."/>
            <person name="Scossa F."/>
            <person name="Alseekh S."/>
            <person name="Zhang Q."/>
            <person name="Wang P."/>
            <person name="Xu L."/>
            <person name="Schmidt M.H."/>
            <person name="Jia X."/>
            <person name="Li D."/>
            <person name="Zhu A."/>
            <person name="Guo F."/>
            <person name="Chen W."/>
            <person name="Ni D."/>
            <person name="Usadel B."/>
            <person name="Fernie A.R."/>
            <person name="Wen W."/>
        </authorList>
    </citation>
    <scope>NUCLEOTIDE SEQUENCE [LARGE SCALE GENOMIC DNA]</scope>
    <source>
        <strain evidence="12">cv. G240</strain>
    </source>
</reference>
<dbReference type="GO" id="GO:0005637">
    <property type="term" value="C:nuclear inner membrane"/>
    <property type="evidence" value="ECO:0007669"/>
    <property type="project" value="UniProtKB-SubCell"/>
</dbReference>
<feature type="transmembrane region" description="Helical" evidence="9">
    <location>
        <begin position="261"/>
        <end position="281"/>
    </location>
</feature>
<evidence type="ECO:0000256" key="4">
    <source>
        <dbReference type="ARBA" id="ARBA00022729"/>
    </source>
</evidence>
<dbReference type="Proteomes" id="UP000593564">
    <property type="component" value="Unassembled WGS sequence"/>
</dbReference>
<protein>
    <recommendedName>
        <fullName evidence="13">Transmembrane protein 194</fullName>
    </recommendedName>
</protein>
<comment type="caution">
    <text evidence="11">The sequence shown here is derived from an EMBL/GenBank/DDBJ whole genome shotgun (WGS) entry which is preliminary data.</text>
</comment>
<feature type="compositionally biased region" description="Polar residues" evidence="8">
    <location>
        <begin position="480"/>
        <end position="490"/>
    </location>
</feature>
<dbReference type="PANTHER" id="PTHR31587:SF3">
    <property type="entry name" value="EXPRESSED PROTEIN"/>
    <property type="match status" value="1"/>
</dbReference>
<keyword evidence="12" id="KW-1185">Reference proteome</keyword>
<evidence type="ECO:0000256" key="9">
    <source>
        <dbReference type="SAM" id="Phobius"/>
    </source>
</evidence>
<evidence type="ECO:0000256" key="2">
    <source>
        <dbReference type="ARBA" id="ARBA00005748"/>
    </source>
</evidence>
<keyword evidence="4 10" id="KW-0732">Signal</keyword>
<dbReference type="Pfam" id="PF10225">
    <property type="entry name" value="NEMP"/>
    <property type="match status" value="1"/>
</dbReference>
<feature type="chain" id="PRO_5029796262" description="Transmembrane protein 194" evidence="10">
    <location>
        <begin position="26"/>
        <end position="501"/>
    </location>
</feature>
<feature type="signal peptide" evidence="10">
    <location>
        <begin position="1"/>
        <end position="25"/>
    </location>
</feature>
<dbReference type="PANTHER" id="PTHR31587">
    <property type="entry name" value="TRANSMEMBRANE PROTEIN (DUF2215)"/>
    <property type="match status" value="1"/>
</dbReference>
<sequence>MSSSVAPPLRVFSLSFLLSILSCSSDDPTFKGIDLENPVIDVTPSPLTGYTSSSHGSKDVLLCERVQVAGQSRLELGSYASAYHVKLVPSAVIPERLHNKIQICFHQNASRGLCQCETDEWKTVHKELWSSVMSPYEDRYVDVKFVDKIAGYVTVTVDKEFQRWRLFCLAFGFVLLLLAPVVSSWVPFYYSSSMAVGVFLVIIIFLFQGMKLLPTGRKNVFYLALYGSVLGAGSFLLHHFSMLVNSILVSFGLSEEMHNPVSIFVLLGIVVAGAALGYWMVRKFVIAEDGSVDVGVAQFVKWAVRVIAATFILQSTLDTPLAMGALVSCLSICFLITSFKWNGPDSTITFGNSIYSANGNPWRGSGRANVRQNRAEFLSRSGLVASRGTQWNSPRSSSGWSDSPGKGMISLTTARVTRNQQDYYSTFHRTPNRKKFSKKEWENFTQESTRHALAELASSPKFTDWIIKHADRIQLLPDYSSDNTIGSGSDSTDENLVESGD</sequence>
<dbReference type="AlphaFoldDB" id="A0A7J7GF49"/>
<evidence type="ECO:0000256" key="3">
    <source>
        <dbReference type="ARBA" id="ARBA00022692"/>
    </source>
</evidence>
<keyword evidence="7" id="KW-0539">Nucleus</keyword>
<evidence type="ECO:0000313" key="12">
    <source>
        <dbReference type="Proteomes" id="UP000593564"/>
    </source>
</evidence>
<feature type="transmembrane region" description="Helical" evidence="9">
    <location>
        <begin position="188"/>
        <end position="207"/>
    </location>
</feature>
<comment type="similarity">
    <text evidence="2">Belongs to the NEMP family.</text>
</comment>
<dbReference type="InterPro" id="IPR019358">
    <property type="entry name" value="NEMP_fam"/>
</dbReference>
<gene>
    <name evidence="11" type="ORF">HYC85_025482</name>
</gene>